<dbReference type="GO" id="GO:0046872">
    <property type="term" value="F:metal ion binding"/>
    <property type="evidence" value="ECO:0007669"/>
    <property type="project" value="UniProtKB-KW"/>
</dbReference>
<dbReference type="Gene3D" id="3.40.630.10">
    <property type="entry name" value="Zn peptidases"/>
    <property type="match status" value="1"/>
</dbReference>
<dbReference type="AlphaFoldDB" id="A0A839Z180"/>
<dbReference type="InterPro" id="IPR007484">
    <property type="entry name" value="Peptidase_M28"/>
</dbReference>
<dbReference type="EMBL" id="JACICF010000002">
    <property type="protein sequence ID" value="MBB3765006.1"/>
    <property type="molecule type" value="Genomic_DNA"/>
</dbReference>
<evidence type="ECO:0000313" key="9">
    <source>
        <dbReference type="EMBL" id="MBB3765006.1"/>
    </source>
</evidence>
<keyword evidence="6" id="KW-0862">Zinc</keyword>
<comment type="caution">
    <text evidence="9">The sequence shown here is derived from an EMBL/GenBank/DDBJ whole genome shotgun (WGS) entry which is preliminary data.</text>
</comment>
<dbReference type="InterPro" id="IPR046450">
    <property type="entry name" value="PA_dom_sf"/>
</dbReference>
<feature type="domain" description="Peptidase M28" evidence="8">
    <location>
        <begin position="278"/>
        <end position="491"/>
    </location>
</feature>
<dbReference type="GO" id="GO:0006508">
    <property type="term" value="P:proteolysis"/>
    <property type="evidence" value="ECO:0007669"/>
    <property type="project" value="UniProtKB-KW"/>
</dbReference>
<dbReference type="Proteomes" id="UP000578569">
    <property type="component" value="Unassembled WGS sequence"/>
</dbReference>
<keyword evidence="10" id="KW-1185">Reference proteome</keyword>
<keyword evidence="3" id="KW-0479">Metal-binding</keyword>
<dbReference type="RefSeq" id="WP_183934349.1">
    <property type="nucleotide sequence ID" value="NZ_JACICF010000002.1"/>
</dbReference>
<keyword evidence="1" id="KW-0031">Aminopeptidase</keyword>
<organism evidence="9 10">
    <name type="scientific">Sphingomicrobium lutaoense</name>
    <dbReference type="NCBI Taxonomy" id="515949"/>
    <lineage>
        <taxon>Bacteria</taxon>
        <taxon>Pseudomonadati</taxon>
        <taxon>Pseudomonadota</taxon>
        <taxon>Alphaproteobacteria</taxon>
        <taxon>Sphingomonadales</taxon>
        <taxon>Sphingomonadaceae</taxon>
        <taxon>Sphingomicrobium</taxon>
    </lineage>
</organism>
<evidence type="ECO:0000256" key="3">
    <source>
        <dbReference type="ARBA" id="ARBA00022723"/>
    </source>
</evidence>
<evidence type="ECO:0000256" key="1">
    <source>
        <dbReference type="ARBA" id="ARBA00022438"/>
    </source>
</evidence>
<reference evidence="9 10" key="1">
    <citation type="submission" date="2020-08" db="EMBL/GenBank/DDBJ databases">
        <title>Genomic Encyclopedia of Type Strains, Phase IV (KMG-IV): sequencing the most valuable type-strain genomes for metagenomic binning, comparative biology and taxonomic classification.</title>
        <authorList>
            <person name="Goeker M."/>
        </authorList>
    </citation>
    <scope>NUCLEOTIDE SEQUENCE [LARGE SCALE GENOMIC DNA]</scope>
    <source>
        <strain evidence="9 10">DSM 24194</strain>
    </source>
</reference>
<dbReference type="SUPFAM" id="SSF53187">
    <property type="entry name" value="Zn-dependent exopeptidases"/>
    <property type="match status" value="1"/>
</dbReference>
<feature type="chain" id="PRO_5032352920" description="Peptidase M28 domain-containing protein" evidence="7">
    <location>
        <begin position="20"/>
        <end position="528"/>
    </location>
</feature>
<dbReference type="InterPro" id="IPR045175">
    <property type="entry name" value="M28_fam"/>
</dbReference>
<sequence>MRLLFAAAALVLAASPLHAEDSAMRASANEVRAHVEFLADDLLEGRGNGQRGYDVAALYTASHFRSLGLEPAGDNGSWFQDITFRRASLSGQQVRHGGREVKGVRLLPSVLEERVELTAPLVFVGYGLEAGPFGHDAYAGVDVRGKIVVAFNEQPDLPKGTNSDISAHLGSSRVESAARHGAVGLIVIGSDRYVRFHSRREVTGWVDAKGRSNDLPGDLKARMVATDDAARNLFAGSGQDFAQLRAAAKSGKRLPSFALAGTMSVQGSSTWEEFTAANVVARLPGTDPALAHEHVVMSGHLDHLGIDESRGGDNIFNGALDNASGIATMLEAARLFAQKPEDARRSVLFIALAAEELGLQGASYYVANPTVPLDSIAAVVNLDMPVPLYDFNDVVAFGAAHNSVAETVAAAGAEIGISVSKDPMPEQAIFTRSDHYRFAQAGIPSILLFTGYGSGGEEQWSAFFKERYHRAGDDLTQPINWTALARYAELNYRIARRLARETHRPYWYEGNFFGDLFDPKGTRRTVKP</sequence>
<dbReference type="PANTHER" id="PTHR12147">
    <property type="entry name" value="METALLOPEPTIDASE M28 FAMILY MEMBER"/>
    <property type="match status" value="1"/>
</dbReference>
<accession>A0A839Z180</accession>
<evidence type="ECO:0000256" key="5">
    <source>
        <dbReference type="ARBA" id="ARBA00022801"/>
    </source>
</evidence>
<proteinExistence type="predicted"/>
<dbReference type="GO" id="GO:0008235">
    <property type="term" value="F:metalloexopeptidase activity"/>
    <property type="evidence" value="ECO:0007669"/>
    <property type="project" value="InterPro"/>
</dbReference>
<evidence type="ECO:0000256" key="6">
    <source>
        <dbReference type="ARBA" id="ARBA00022833"/>
    </source>
</evidence>
<name>A0A839Z180_9SPHN</name>
<keyword evidence="4 7" id="KW-0732">Signal</keyword>
<keyword evidence="5" id="KW-0378">Hydrolase</keyword>
<keyword evidence="2" id="KW-0645">Protease</keyword>
<dbReference type="Gene3D" id="3.50.30.30">
    <property type="match status" value="1"/>
</dbReference>
<evidence type="ECO:0000313" key="10">
    <source>
        <dbReference type="Proteomes" id="UP000578569"/>
    </source>
</evidence>
<protein>
    <recommendedName>
        <fullName evidence="8">Peptidase M28 domain-containing protein</fullName>
    </recommendedName>
</protein>
<feature type="signal peptide" evidence="7">
    <location>
        <begin position="1"/>
        <end position="19"/>
    </location>
</feature>
<dbReference type="PANTHER" id="PTHR12147:SF56">
    <property type="entry name" value="AMINOPEPTIDASE YDR415C-RELATED"/>
    <property type="match status" value="1"/>
</dbReference>
<dbReference type="Pfam" id="PF04389">
    <property type="entry name" value="Peptidase_M28"/>
    <property type="match status" value="1"/>
</dbReference>
<evidence type="ECO:0000256" key="2">
    <source>
        <dbReference type="ARBA" id="ARBA00022670"/>
    </source>
</evidence>
<dbReference type="GO" id="GO:0004177">
    <property type="term" value="F:aminopeptidase activity"/>
    <property type="evidence" value="ECO:0007669"/>
    <property type="project" value="UniProtKB-KW"/>
</dbReference>
<gene>
    <name evidence="9" type="ORF">FHS50_002068</name>
</gene>
<evidence type="ECO:0000256" key="4">
    <source>
        <dbReference type="ARBA" id="ARBA00022729"/>
    </source>
</evidence>
<dbReference type="SUPFAM" id="SSF52025">
    <property type="entry name" value="PA domain"/>
    <property type="match status" value="1"/>
</dbReference>
<evidence type="ECO:0000256" key="7">
    <source>
        <dbReference type="SAM" id="SignalP"/>
    </source>
</evidence>
<evidence type="ECO:0000259" key="8">
    <source>
        <dbReference type="Pfam" id="PF04389"/>
    </source>
</evidence>